<dbReference type="Gene3D" id="3.90.1300.10">
    <property type="entry name" value="Amidase signature (AS) domain"/>
    <property type="match status" value="1"/>
</dbReference>
<evidence type="ECO:0000313" key="5">
    <source>
        <dbReference type="Proteomes" id="UP000184330"/>
    </source>
</evidence>
<name>A0A1L7XDP2_9HELO</name>
<dbReference type="Pfam" id="PF26053">
    <property type="entry name" value="DUF8016"/>
    <property type="match status" value="1"/>
</dbReference>
<gene>
    <name evidence="4" type="ORF">PAC_13038</name>
</gene>
<keyword evidence="1" id="KW-0732">Signal</keyword>
<keyword evidence="5" id="KW-1185">Reference proteome</keyword>
<dbReference type="EMBL" id="FJOG01000022">
    <property type="protein sequence ID" value="CZR63141.1"/>
    <property type="molecule type" value="Genomic_DNA"/>
</dbReference>
<dbReference type="Proteomes" id="UP000184330">
    <property type="component" value="Unassembled WGS sequence"/>
</dbReference>
<accession>A0A1L7XDP2</accession>
<dbReference type="STRING" id="576137.A0A1L7XDP2"/>
<dbReference type="InterPro" id="IPR023631">
    <property type="entry name" value="Amidase_dom"/>
</dbReference>
<reference evidence="4 5" key="1">
    <citation type="submission" date="2016-03" db="EMBL/GenBank/DDBJ databases">
        <authorList>
            <person name="Ploux O."/>
        </authorList>
    </citation>
    <scope>NUCLEOTIDE SEQUENCE [LARGE SCALE GENOMIC DNA]</scope>
    <source>
        <strain evidence="4 5">UAMH 11012</strain>
    </source>
</reference>
<dbReference type="AlphaFoldDB" id="A0A1L7XDP2"/>
<sequence length="654" mass="69029">MAASFTRALFTLAFAVTASATVSYSGETLVVNGISYYASPNTVSIISATADMLSSASTTGVDLIPLTVLEDTTSSFTTSVFRSVVGNYTAADDVFNTGFLQAIYLKHTGSSPATVAYPLGAALTQYETKLFMPSRAYTSSVEAQGHNFTGWRTEIPAGPYFLSASTGEVYQAYRLYSDVQGAFTEGLIPNTDGSFSVLSAAVQGAQSPTIGVPSKLYYTKTAAKPLAGVRLGVKDIYDIAGVKTSCGNRAFYELYPVKNITAVAVQKLIDAGAVVIGKMKTSQFANGETATADWVDYHSPFNIRGDGYQDPSSSSSGPGAGIGAYEWLDIGLGSDTGGSIRGPSEVNGCFGNRPSHGLVSLDGVMPLSPNLDTAGFLTRDPFLWHEAAKVLYGDNIASNFTSFPTKILTSGFPTSASNEANAILLDFLSKLQTFLNATTTAINVATLWSTSGPAAAGGASINDYLGIVYPVLISQQQYELVTLPFYVDYAAAHAGKRPFVDPAPLIRWAYGQNNVSADATAQALQNKTVFMDWWAESVIPSNAQSCSESILLYPGSTANPTAPVPPTGFGISRVSNFAEVPDMVFPVGQAAYNSTITLQEEYLPVTVDILAAKGCDGMIFALAEALTNAGILKIPGVGSLIDKLNFYCTLLVFK</sequence>
<evidence type="ECO:0000256" key="1">
    <source>
        <dbReference type="SAM" id="SignalP"/>
    </source>
</evidence>
<organism evidence="4 5">
    <name type="scientific">Phialocephala subalpina</name>
    <dbReference type="NCBI Taxonomy" id="576137"/>
    <lineage>
        <taxon>Eukaryota</taxon>
        <taxon>Fungi</taxon>
        <taxon>Dikarya</taxon>
        <taxon>Ascomycota</taxon>
        <taxon>Pezizomycotina</taxon>
        <taxon>Leotiomycetes</taxon>
        <taxon>Helotiales</taxon>
        <taxon>Mollisiaceae</taxon>
        <taxon>Phialocephala</taxon>
        <taxon>Phialocephala fortinii species complex</taxon>
    </lineage>
</organism>
<dbReference type="PANTHER" id="PTHR46310">
    <property type="entry name" value="AMIDASE 1"/>
    <property type="match status" value="1"/>
</dbReference>
<dbReference type="SUPFAM" id="SSF75304">
    <property type="entry name" value="Amidase signature (AS) enzymes"/>
    <property type="match status" value="1"/>
</dbReference>
<proteinExistence type="predicted"/>
<feature type="domain" description="Amidase" evidence="2">
    <location>
        <begin position="220"/>
        <end position="380"/>
    </location>
</feature>
<evidence type="ECO:0000259" key="2">
    <source>
        <dbReference type="Pfam" id="PF01425"/>
    </source>
</evidence>
<dbReference type="InterPro" id="IPR058329">
    <property type="entry name" value="Arp1_N"/>
</dbReference>
<feature type="signal peptide" evidence="1">
    <location>
        <begin position="1"/>
        <end position="20"/>
    </location>
</feature>
<dbReference type="InterPro" id="IPR036928">
    <property type="entry name" value="AS_sf"/>
</dbReference>
<dbReference type="PANTHER" id="PTHR46310:SF7">
    <property type="entry name" value="AMIDASE 1"/>
    <property type="match status" value="1"/>
</dbReference>
<dbReference type="OrthoDB" id="5423360at2759"/>
<feature type="chain" id="PRO_5012589247" evidence="1">
    <location>
        <begin position="21"/>
        <end position="654"/>
    </location>
</feature>
<feature type="domain" description="Scytalone dehydratase-like protein Arp1 N-terminal" evidence="3">
    <location>
        <begin position="54"/>
        <end position="176"/>
    </location>
</feature>
<evidence type="ECO:0000313" key="4">
    <source>
        <dbReference type="EMBL" id="CZR63141.1"/>
    </source>
</evidence>
<dbReference type="Pfam" id="PF01425">
    <property type="entry name" value="Amidase"/>
    <property type="match status" value="1"/>
</dbReference>
<evidence type="ECO:0000259" key="3">
    <source>
        <dbReference type="Pfam" id="PF26053"/>
    </source>
</evidence>
<protein>
    <submittedName>
        <fullName evidence="4">Related to D-mandelate dehydrogenase</fullName>
    </submittedName>
</protein>